<keyword evidence="9" id="KW-0808">Transferase</keyword>
<dbReference type="Gene3D" id="3.10.20.30">
    <property type="match status" value="1"/>
</dbReference>
<dbReference type="UniPathway" id="UPA00908">
    <property type="reaction ID" value="UER00884"/>
</dbReference>
<dbReference type="CDD" id="cd05399">
    <property type="entry name" value="NT_Rel-Spo_like"/>
    <property type="match status" value="1"/>
</dbReference>
<name>A0A1T4NCB1_9LACT</name>
<keyword evidence="3" id="KW-0342">GTP-binding</keyword>
<sequence>MARTQDLTAQEVIDICKEYMNDKNVQFIKKALEYATHAHRNQVRLSGEAYIIHPIQVAGILAQLKADPATVVTGFLHDVVEDTEYTLEDIESEFGSTVAFLVDGVTKLGKVKFQSKEEALAENHRKMLLAMAKDMRIVMVKLADRLHNMRTLKFQKPEKQVEKSQEAIEIYAPLADRIGMNAIKWELEDIALRYINPAEYYRIVRLMDAKRDEREKYIQEAIVEINEAVAEMDIKADVYGRPKHIYSIYRKMVDQNKDFDHIYDLLAVRVLVDTIKDCYAVLGIIHTKWKPMPGRFKDYIAMPKANMYQSIHTTVIGPYGKPVEIQIRTHQMHEVAEYGVAAHWAYKEGKTDKVESEKNIERQMKWFREIVELQDEAKDASEFMDFVKEDLFKDQVYIFSPKGDVFELPAGSGPIDFAYHIHTEVGNKIIGAKINGNIVPLNYTLKNGDIIEILTNPNSNGPSRDWLKLTHTSKARNRIKRFFKLLDRDRNSESGQQMLEREFKPVGFSLKQLNKKNRDKELLERFNFNSLEDLYAAVGLGELSPQTIINFLGLKPMEETTEVKKQPIQTIKKEAADNKMPRTVHESGVVVNGVENLMVRLSRCCNPVPGDDIVGYITRGRGVSIHRKDCPNLVHEPDLLKRTIDVEWENKADLTSDYETEIKIIGFDRSGLINDVLHVVNHTVKNLKNVNGRVDADSTATVTIKVAISNTIQLNDLMNKLRNIPDVHEVERVANT</sequence>
<dbReference type="CDD" id="cd00077">
    <property type="entry name" value="HDc"/>
    <property type="match status" value="1"/>
</dbReference>
<dbReference type="EMBL" id="FUWO01000017">
    <property type="protein sequence ID" value="SJZ76458.1"/>
    <property type="molecule type" value="Genomic_DNA"/>
</dbReference>
<accession>A0A1T4NCB1</accession>
<dbReference type="PANTHER" id="PTHR21262">
    <property type="entry name" value="GUANOSINE-3',5'-BIS DIPHOSPHATE 3'-PYROPHOSPHOHYDROLASE"/>
    <property type="match status" value="1"/>
</dbReference>
<evidence type="ECO:0000256" key="1">
    <source>
        <dbReference type="ARBA" id="ARBA00004976"/>
    </source>
</evidence>
<dbReference type="SUPFAM" id="SSF55021">
    <property type="entry name" value="ACT-like"/>
    <property type="match status" value="1"/>
</dbReference>
<dbReference type="PROSITE" id="PS51831">
    <property type="entry name" value="HD"/>
    <property type="match status" value="1"/>
</dbReference>
<dbReference type="Pfam" id="PF04607">
    <property type="entry name" value="RelA_SpoT"/>
    <property type="match status" value="1"/>
</dbReference>
<keyword evidence="9" id="KW-0418">Kinase</keyword>
<evidence type="ECO:0000256" key="5">
    <source>
        <dbReference type="RuleBase" id="RU003847"/>
    </source>
</evidence>
<dbReference type="GO" id="GO:0008728">
    <property type="term" value="F:GTP diphosphokinase activity"/>
    <property type="evidence" value="ECO:0007669"/>
    <property type="project" value="UniProtKB-EC"/>
</dbReference>
<dbReference type="Proteomes" id="UP000189941">
    <property type="component" value="Unassembled WGS sequence"/>
</dbReference>
<dbReference type="InterPro" id="IPR033655">
    <property type="entry name" value="TGS_RelA/SpoT"/>
</dbReference>
<evidence type="ECO:0000256" key="4">
    <source>
        <dbReference type="ARBA" id="ARBA00048244"/>
    </source>
</evidence>
<comment type="similarity">
    <text evidence="5">Belongs to the relA/spoT family.</text>
</comment>
<dbReference type="STRING" id="1121925.SAMN02746011_01701"/>
<dbReference type="Gene3D" id="3.30.460.10">
    <property type="entry name" value="Beta Polymerase, domain 2"/>
    <property type="match status" value="1"/>
</dbReference>
<feature type="domain" description="ACT" evidence="6">
    <location>
        <begin position="661"/>
        <end position="735"/>
    </location>
</feature>
<dbReference type="GO" id="GO:0015970">
    <property type="term" value="P:guanosine tetraphosphate biosynthetic process"/>
    <property type="evidence" value="ECO:0007669"/>
    <property type="project" value="UniProtKB-UniPathway"/>
</dbReference>
<dbReference type="InterPro" id="IPR012675">
    <property type="entry name" value="Beta-grasp_dom_sf"/>
</dbReference>
<organism evidence="9 10">
    <name type="scientific">Globicatella sulfidifaciens DSM 15739</name>
    <dbReference type="NCBI Taxonomy" id="1121925"/>
    <lineage>
        <taxon>Bacteria</taxon>
        <taxon>Bacillati</taxon>
        <taxon>Bacillota</taxon>
        <taxon>Bacilli</taxon>
        <taxon>Lactobacillales</taxon>
        <taxon>Aerococcaceae</taxon>
        <taxon>Globicatella</taxon>
    </lineage>
</organism>
<dbReference type="GO" id="GO:0005886">
    <property type="term" value="C:plasma membrane"/>
    <property type="evidence" value="ECO:0007669"/>
    <property type="project" value="TreeGrafter"/>
</dbReference>
<dbReference type="AlphaFoldDB" id="A0A1T4NCB1"/>
<dbReference type="SUPFAM" id="SSF81271">
    <property type="entry name" value="TGS-like"/>
    <property type="match status" value="1"/>
</dbReference>
<dbReference type="Pfam" id="PF13291">
    <property type="entry name" value="ACT_4"/>
    <property type="match status" value="1"/>
</dbReference>
<comment type="function">
    <text evidence="5">In eubacteria ppGpp (guanosine 3'-diphosphate 5'-diphosphate) is a mediator of the stringent response that coordinates a variety of cellular activities in response to changes in nutritional abundance.</text>
</comment>
<reference evidence="10" key="1">
    <citation type="submission" date="2017-02" db="EMBL/GenBank/DDBJ databases">
        <authorList>
            <person name="Varghese N."/>
            <person name="Submissions S."/>
        </authorList>
    </citation>
    <scope>NUCLEOTIDE SEQUENCE [LARGE SCALE GENOMIC DNA]</scope>
    <source>
        <strain evidence="10">DSM 15739</strain>
    </source>
</reference>
<dbReference type="FunFam" id="1.10.3210.10:FF:000001">
    <property type="entry name" value="GTP pyrophosphokinase RelA"/>
    <property type="match status" value="1"/>
</dbReference>
<dbReference type="InterPro" id="IPR006674">
    <property type="entry name" value="HD_domain"/>
</dbReference>
<dbReference type="NCBIfam" id="TIGR00691">
    <property type="entry name" value="spoT_relA"/>
    <property type="match status" value="1"/>
</dbReference>
<evidence type="ECO:0000259" key="6">
    <source>
        <dbReference type="PROSITE" id="PS51671"/>
    </source>
</evidence>
<dbReference type="GO" id="GO:0016301">
    <property type="term" value="F:kinase activity"/>
    <property type="evidence" value="ECO:0007669"/>
    <property type="project" value="UniProtKB-KW"/>
</dbReference>
<keyword evidence="10" id="KW-1185">Reference proteome</keyword>
<dbReference type="Gene3D" id="3.30.70.260">
    <property type="match status" value="1"/>
</dbReference>
<dbReference type="Pfam" id="PF13328">
    <property type="entry name" value="HD_4"/>
    <property type="match status" value="1"/>
</dbReference>
<dbReference type="SUPFAM" id="SSF109604">
    <property type="entry name" value="HD-domain/PDEase-like"/>
    <property type="match status" value="1"/>
</dbReference>
<dbReference type="PROSITE" id="PS51880">
    <property type="entry name" value="TGS"/>
    <property type="match status" value="1"/>
</dbReference>
<dbReference type="OrthoDB" id="9805041at2"/>
<dbReference type="InterPro" id="IPR002912">
    <property type="entry name" value="ACT_dom"/>
</dbReference>
<dbReference type="InterPro" id="IPR004095">
    <property type="entry name" value="TGS"/>
</dbReference>
<dbReference type="CDD" id="cd04876">
    <property type="entry name" value="ACT_RelA-SpoT"/>
    <property type="match status" value="1"/>
</dbReference>
<dbReference type="SMART" id="SM00954">
    <property type="entry name" value="RelA_SpoT"/>
    <property type="match status" value="1"/>
</dbReference>
<dbReference type="SUPFAM" id="SSF81301">
    <property type="entry name" value="Nucleotidyltransferase"/>
    <property type="match status" value="1"/>
</dbReference>
<dbReference type="Pfam" id="PF19296">
    <property type="entry name" value="RelA_AH_RIS"/>
    <property type="match status" value="1"/>
</dbReference>
<evidence type="ECO:0000313" key="10">
    <source>
        <dbReference type="Proteomes" id="UP000189941"/>
    </source>
</evidence>
<dbReference type="InterPro" id="IPR043519">
    <property type="entry name" value="NT_sf"/>
</dbReference>
<evidence type="ECO:0000256" key="2">
    <source>
        <dbReference type="ARBA" id="ARBA00013251"/>
    </source>
</evidence>
<comment type="catalytic activity">
    <reaction evidence="4">
        <text>GTP + ATP = guanosine 3'-diphosphate 5'-triphosphate + AMP</text>
        <dbReference type="Rhea" id="RHEA:22088"/>
        <dbReference type="ChEBI" id="CHEBI:30616"/>
        <dbReference type="ChEBI" id="CHEBI:37565"/>
        <dbReference type="ChEBI" id="CHEBI:142410"/>
        <dbReference type="ChEBI" id="CHEBI:456215"/>
        <dbReference type="EC" id="2.7.6.5"/>
    </reaction>
</comment>
<dbReference type="FunFam" id="3.10.20.30:FF:000002">
    <property type="entry name" value="GTP pyrophosphokinase (RelA/SpoT)"/>
    <property type="match status" value="1"/>
</dbReference>
<protein>
    <recommendedName>
        <fullName evidence="2">GTP diphosphokinase</fullName>
        <ecNumber evidence="2">2.7.6.5</ecNumber>
    </recommendedName>
</protein>
<dbReference type="InterPro" id="IPR045600">
    <property type="entry name" value="RelA/SpoT_AH_RIS"/>
</dbReference>
<dbReference type="EC" id="2.7.6.5" evidence="2"/>
<dbReference type="Gene3D" id="1.10.3210.10">
    <property type="entry name" value="Hypothetical protein af1432"/>
    <property type="match status" value="1"/>
</dbReference>
<dbReference type="PROSITE" id="PS51671">
    <property type="entry name" value="ACT"/>
    <property type="match status" value="1"/>
</dbReference>
<dbReference type="GO" id="GO:0005525">
    <property type="term" value="F:GTP binding"/>
    <property type="evidence" value="ECO:0007669"/>
    <property type="project" value="UniProtKB-KW"/>
</dbReference>
<dbReference type="InterPro" id="IPR003607">
    <property type="entry name" value="HD/PDEase_dom"/>
</dbReference>
<feature type="domain" description="TGS" evidence="8">
    <location>
        <begin position="394"/>
        <end position="455"/>
    </location>
</feature>
<dbReference type="RefSeq" id="WP_078756398.1">
    <property type="nucleotide sequence ID" value="NZ_FUWO01000017.1"/>
</dbReference>
<gene>
    <name evidence="9" type="ORF">SAMN02746011_01701</name>
</gene>
<dbReference type="PANTHER" id="PTHR21262:SF31">
    <property type="entry name" value="GTP PYROPHOSPHOKINASE"/>
    <property type="match status" value="1"/>
</dbReference>
<evidence type="ECO:0000256" key="3">
    <source>
        <dbReference type="ARBA" id="ARBA00023134"/>
    </source>
</evidence>
<dbReference type="SMART" id="SM00471">
    <property type="entry name" value="HDc"/>
    <property type="match status" value="1"/>
</dbReference>
<dbReference type="InterPro" id="IPR012676">
    <property type="entry name" value="TGS-like"/>
</dbReference>
<dbReference type="InterPro" id="IPR045865">
    <property type="entry name" value="ACT-like_dom_sf"/>
</dbReference>
<evidence type="ECO:0000313" key="9">
    <source>
        <dbReference type="EMBL" id="SJZ76458.1"/>
    </source>
</evidence>
<dbReference type="InterPro" id="IPR007685">
    <property type="entry name" value="RelA_SpoT"/>
</dbReference>
<evidence type="ECO:0000259" key="8">
    <source>
        <dbReference type="PROSITE" id="PS51880"/>
    </source>
</evidence>
<proteinExistence type="inferred from homology"/>
<dbReference type="FunFam" id="3.30.460.10:FF:000001">
    <property type="entry name" value="GTP pyrophosphokinase RelA"/>
    <property type="match status" value="1"/>
</dbReference>
<comment type="pathway">
    <text evidence="1">Purine metabolism; ppGpp biosynthesis; ppGpp from GTP: step 1/2.</text>
</comment>
<evidence type="ECO:0000259" key="7">
    <source>
        <dbReference type="PROSITE" id="PS51831"/>
    </source>
</evidence>
<dbReference type="InterPro" id="IPR004811">
    <property type="entry name" value="RelA/Spo_fam"/>
</dbReference>
<dbReference type="Pfam" id="PF02824">
    <property type="entry name" value="TGS"/>
    <property type="match status" value="1"/>
</dbReference>
<dbReference type="CDD" id="cd01668">
    <property type="entry name" value="TGS_RSH"/>
    <property type="match status" value="1"/>
</dbReference>
<feature type="domain" description="HD" evidence="7">
    <location>
        <begin position="50"/>
        <end position="149"/>
    </location>
</feature>
<keyword evidence="3" id="KW-0547">Nucleotide-binding</keyword>